<reference evidence="1" key="1">
    <citation type="journal article" date="2014" name="Front. Microbiol.">
        <title>High frequency of phylogenetically diverse reductive dehalogenase-homologous genes in deep subseafloor sedimentary metagenomes.</title>
        <authorList>
            <person name="Kawai M."/>
            <person name="Futagami T."/>
            <person name="Toyoda A."/>
            <person name="Takaki Y."/>
            <person name="Nishi S."/>
            <person name="Hori S."/>
            <person name="Arai W."/>
            <person name="Tsubouchi T."/>
            <person name="Morono Y."/>
            <person name="Uchiyama I."/>
            <person name="Ito T."/>
            <person name="Fujiyama A."/>
            <person name="Inagaki F."/>
            <person name="Takami H."/>
        </authorList>
    </citation>
    <scope>NUCLEOTIDE SEQUENCE</scope>
    <source>
        <strain evidence="1">Expedition CK06-06</strain>
    </source>
</reference>
<proteinExistence type="predicted"/>
<organism evidence="1">
    <name type="scientific">marine sediment metagenome</name>
    <dbReference type="NCBI Taxonomy" id="412755"/>
    <lineage>
        <taxon>unclassified sequences</taxon>
        <taxon>metagenomes</taxon>
        <taxon>ecological metagenomes</taxon>
    </lineage>
</organism>
<comment type="caution">
    <text evidence="1">The sequence shown here is derived from an EMBL/GenBank/DDBJ whole genome shotgun (WGS) entry which is preliminary data.</text>
</comment>
<protein>
    <submittedName>
        <fullName evidence="1">Uncharacterized protein</fullName>
    </submittedName>
</protein>
<gene>
    <name evidence="1" type="ORF">S06H3_61381</name>
</gene>
<accession>X1P8E1</accession>
<evidence type="ECO:0000313" key="1">
    <source>
        <dbReference type="EMBL" id="GAI52113.1"/>
    </source>
</evidence>
<sequence length="95" mass="10956">PIYNTFMPLIVNVQSERESYHFIFQRGRAVSLYDGSHKNPDVTISGNHTELIYLLQRKDRNRFIMDEKTGVDSAKISIGIIFFICSKQVPSFNSD</sequence>
<feature type="non-terminal residue" evidence="1">
    <location>
        <position position="1"/>
    </location>
</feature>
<name>X1P8E1_9ZZZZ</name>
<dbReference type="AlphaFoldDB" id="X1P8E1"/>
<dbReference type="EMBL" id="BARV01040241">
    <property type="protein sequence ID" value="GAI52113.1"/>
    <property type="molecule type" value="Genomic_DNA"/>
</dbReference>